<organism evidence="1 2">
    <name type="scientific">Aeropyrum pernix</name>
    <dbReference type="NCBI Taxonomy" id="56636"/>
    <lineage>
        <taxon>Archaea</taxon>
        <taxon>Thermoproteota</taxon>
        <taxon>Thermoprotei</taxon>
        <taxon>Desulfurococcales</taxon>
        <taxon>Desulfurococcaceae</taxon>
        <taxon>Aeropyrum</taxon>
    </lineage>
</organism>
<dbReference type="OrthoDB" id="377274at2157"/>
<gene>
    <name evidence="1" type="ORF">apy_00100</name>
</gene>
<reference evidence="1 2" key="1">
    <citation type="submission" date="2017-02" db="EMBL/GenBank/DDBJ databases">
        <title>isolation and characterization of a novel temperate virus Aeropyrum globular virus 1 infecting hyperthermophilic archaeon Aeropyrum.</title>
        <authorList>
            <person name="Yumiya M."/>
            <person name="Yoshida T."/>
            <person name="Sako Y."/>
        </authorList>
    </citation>
    <scope>NUCLEOTIDE SEQUENCE [LARGE SCALE GENOMIC DNA]</scope>
    <source>
        <strain evidence="1 2">YK1-12-2013</strain>
    </source>
</reference>
<dbReference type="Proteomes" id="UP000291213">
    <property type="component" value="Unassembled WGS sequence"/>
</dbReference>
<proteinExistence type="predicted"/>
<comment type="caution">
    <text evidence="1">The sequence shown here is derived from an EMBL/GenBank/DDBJ whole genome shotgun (WGS) entry which is preliminary data.</text>
</comment>
<evidence type="ECO:0000313" key="1">
    <source>
        <dbReference type="EMBL" id="GBF08285.1"/>
    </source>
</evidence>
<accession>A0A401H773</accession>
<dbReference type="RefSeq" id="WP_131159373.1">
    <property type="nucleotide sequence ID" value="NZ_BDMD01000001.1"/>
</dbReference>
<protein>
    <submittedName>
        <fullName evidence="1">Uncharacterized protein</fullName>
    </submittedName>
</protein>
<sequence length="84" mass="9742">MMRVENVSLGDLLSRLSGRMISRVRLDWCNNEEHRAVDIFEDLMHMFLCDGYHITIILDDGTVVELFADDNGHINIHEKRGKVD</sequence>
<evidence type="ECO:0000313" key="2">
    <source>
        <dbReference type="Proteomes" id="UP000291213"/>
    </source>
</evidence>
<name>A0A401H773_AERPX</name>
<dbReference type="EMBL" id="BDMD01000001">
    <property type="protein sequence ID" value="GBF08285.1"/>
    <property type="molecule type" value="Genomic_DNA"/>
</dbReference>
<dbReference type="AlphaFoldDB" id="A0A401H773"/>